<sequence length="795" mass="86847">MRRRLRLEPANSIKVKTKSYFIIGAGTLILGGFLFWLFFVYFNIGNSEDALAAPDYCSSTSTSSTNEWIKNVKFSNIDNNSGASTYSDFTSGTKANVVVGNTYTLSVTINADKKDYIYAWIDWNQDGDYDDADEEQILATKTKNDGPHNVSVTPPASALNGETGMRVAVRYNGVPSSCGSFGYGEVEDYHIEISGASSSTSLGPGGVGGATTNTLWIRADAGIFIDEGNTAASDGDRVQEWHDQSSNTNHASLTVPVGGRPVLRNNRMNGLPVLEFDGANDRMLLPDGTIPTGNSSYTIYVVLNSDVLAPDGFIGSGDALTGEKNSIRFKSNGGIQNYWWNDEIDAPANTVAASTDYIIAVHYDNSAGRTIYRNGEAVATNNSTSRNGGAENNSVGWSSYSNEYWNGEIAEVIVYNIALNAAQMAIVDNYLSTKYAIDIDNDYFAYESTHSSEIAGIGRLDATNLHTEARGSGLVRISAPSALSDDDFLLWGHDNAPTELTGSDVPSGYDTRMGRVWRISETDGGNADGVGTVTVEIDITDYGVGDASEVVLLIDSDGTFANGAHEHITGRTLNIANDMILSLGDETITFTDVDFNDGDYFTLAFKAATLPIELVEFKVTLDDNGAILQWKTASEINNEFFTIERSSDAKTFEILGRVEGAGNSNVLLKYDWTDTKPLAGTSYYRIKQTDYDGAFEYSWVETLKNDIEIEKLKIESIYPNPFYDTFNMNLSCTPDVPILLSIIKIDGNLAYRKELIPGTPLFQYTYQNETNLMNGIYVVVVQQGDKKDQQRLIKK</sequence>
<proteinExistence type="predicted"/>
<feature type="transmembrane region" description="Helical" evidence="1">
    <location>
        <begin position="20"/>
        <end position="42"/>
    </location>
</feature>
<gene>
    <name evidence="3" type="ORF">QQ008_29360</name>
</gene>
<dbReference type="RefSeq" id="WP_346755550.1">
    <property type="nucleotide sequence ID" value="NZ_JAUJEA010000020.1"/>
</dbReference>
<dbReference type="Gene3D" id="2.60.120.200">
    <property type="match status" value="1"/>
</dbReference>
<keyword evidence="1" id="KW-1133">Transmembrane helix</keyword>
<comment type="caution">
    <text evidence="3">The sequence shown here is derived from an EMBL/GenBank/DDBJ whole genome shotgun (WGS) entry which is preliminary data.</text>
</comment>
<name>A0ABT8KYV5_9BACT</name>
<dbReference type="Proteomes" id="UP001172082">
    <property type="component" value="Unassembled WGS sequence"/>
</dbReference>
<dbReference type="Pfam" id="PF13385">
    <property type="entry name" value="Laminin_G_3"/>
    <property type="match status" value="1"/>
</dbReference>
<evidence type="ECO:0000256" key="1">
    <source>
        <dbReference type="SAM" id="Phobius"/>
    </source>
</evidence>
<evidence type="ECO:0000313" key="4">
    <source>
        <dbReference type="Proteomes" id="UP001172082"/>
    </source>
</evidence>
<organism evidence="3 4">
    <name type="scientific">Splendidivirga corallicola</name>
    <dbReference type="NCBI Taxonomy" id="3051826"/>
    <lineage>
        <taxon>Bacteria</taxon>
        <taxon>Pseudomonadati</taxon>
        <taxon>Bacteroidota</taxon>
        <taxon>Cytophagia</taxon>
        <taxon>Cytophagales</taxon>
        <taxon>Splendidivirgaceae</taxon>
        <taxon>Splendidivirga</taxon>
    </lineage>
</organism>
<keyword evidence="1" id="KW-0472">Membrane</keyword>
<reference evidence="3" key="1">
    <citation type="submission" date="2023-06" db="EMBL/GenBank/DDBJ databases">
        <title>Genomic of Parafulvivirga corallium.</title>
        <authorList>
            <person name="Wang G."/>
        </authorList>
    </citation>
    <scope>NUCLEOTIDE SEQUENCE</scope>
    <source>
        <strain evidence="3">BMA10</strain>
    </source>
</reference>
<keyword evidence="4" id="KW-1185">Reference proteome</keyword>
<dbReference type="InterPro" id="IPR045474">
    <property type="entry name" value="GEVED"/>
</dbReference>
<accession>A0ABT8KYV5</accession>
<evidence type="ECO:0000313" key="3">
    <source>
        <dbReference type="EMBL" id="MDN5205528.1"/>
    </source>
</evidence>
<dbReference type="SUPFAM" id="SSF49899">
    <property type="entry name" value="Concanavalin A-like lectins/glucanases"/>
    <property type="match status" value="1"/>
</dbReference>
<evidence type="ECO:0000259" key="2">
    <source>
        <dbReference type="Pfam" id="PF20009"/>
    </source>
</evidence>
<dbReference type="InterPro" id="IPR013320">
    <property type="entry name" value="ConA-like_dom_sf"/>
</dbReference>
<dbReference type="EMBL" id="JAUJEA010000020">
    <property type="protein sequence ID" value="MDN5205528.1"/>
    <property type="molecule type" value="Genomic_DNA"/>
</dbReference>
<protein>
    <submittedName>
        <fullName evidence="3">GEVED domain-containing protein</fullName>
    </submittedName>
</protein>
<feature type="domain" description="GEVED" evidence="2">
    <location>
        <begin position="116"/>
        <end position="191"/>
    </location>
</feature>
<dbReference type="Pfam" id="PF20009">
    <property type="entry name" value="GEVED"/>
    <property type="match status" value="1"/>
</dbReference>
<keyword evidence="1" id="KW-0812">Transmembrane</keyword>